<dbReference type="EMBL" id="KN293999">
    <property type="protein sequence ID" value="KGQ01582.1"/>
    <property type="molecule type" value="Genomic_DNA"/>
</dbReference>
<organism evidence="1 2">
    <name type="scientific">Paracoccidioides lutzii (strain ATCC MYA-826 / Pb01)</name>
    <name type="common">Paracoccidioides brasiliensis</name>
    <dbReference type="NCBI Taxonomy" id="502779"/>
    <lineage>
        <taxon>Eukaryota</taxon>
        <taxon>Fungi</taxon>
        <taxon>Dikarya</taxon>
        <taxon>Ascomycota</taxon>
        <taxon>Pezizomycotina</taxon>
        <taxon>Eurotiomycetes</taxon>
        <taxon>Eurotiomycetidae</taxon>
        <taxon>Onygenales</taxon>
        <taxon>Ajellomycetaceae</taxon>
        <taxon>Paracoccidioides</taxon>
    </lineage>
</organism>
<dbReference type="KEGG" id="pbl:PAAG_11710"/>
<dbReference type="Proteomes" id="UP000002059">
    <property type="component" value="Partially assembled WGS sequence"/>
</dbReference>
<sequence>MLPYPQFMMFLRSQPANVGRMSLGGAKSSSIMTASLLQTRNITQKHILRMREAEETWKGYAEEIKAGNRKSFLELMEERGLVNKVVGE</sequence>
<protein>
    <submittedName>
        <fullName evidence="1">Uncharacterized protein</fullName>
    </submittedName>
</protein>
<keyword evidence="2" id="KW-1185">Reference proteome</keyword>
<dbReference type="AlphaFoldDB" id="A0A0A2V5G0"/>
<dbReference type="STRING" id="502779.A0A0A2V5G0"/>
<dbReference type="VEuPathDB" id="FungiDB:PAAG_11710"/>
<dbReference type="GeneID" id="26970613"/>
<dbReference type="HOGENOM" id="CLU_2469709_0_0_1"/>
<evidence type="ECO:0000313" key="2">
    <source>
        <dbReference type="Proteomes" id="UP000002059"/>
    </source>
</evidence>
<gene>
    <name evidence="1" type="ORF">PAAG_11710</name>
</gene>
<name>A0A0A2V5G0_PARBA</name>
<dbReference type="OrthoDB" id="337870at2759"/>
<evidence type="ECO:0000313" key="1">
    <source>
        <dbReference type="EMBL" id="KGQ01582.1"/>
    </source>
</evidence>
<proteinExistence type="predicted"/>
<dbReference type="RefSeq" id="XP_015703095.1">
    <property type="nucleotide sequence ID" value="XM_015847306.1"/>
</dbReference>
<reference evidence="1 2" key="1">
    <citation type="journal article" date="2011" name="PLoS Genet.">
        <title>Comparative genomic analysis of human fungal pathogens causing paracoccidioidomycosis.</title>
        <authorList>
            <person name="Desjardins C.A."/>
            <person name="Champion M.D."/>
            <person name="Holder J.W."/>
            <person name="Muszewska A."/>
            <person name="Goldberg J."/>
            <person name="Bailao A.M."/>
            <person name="Brigido M.M."/>
            <person name="Ferreira M.E."/>
            <person name="Garcia A.M."/>
            <person name="Grynberg M."/>
            <person name="Gujja S."/>
            <person name="Heiman D.I."/>
            <person name="Henn M.R."/>
            <person name="Kodira C.D."/>
            <person name="Leon-Narvaez H."/>
            <person name="Longo L.V."/>
            <person name="Ma L.J."/>
            <person name="Malavazi I."/>
            <person name="Matsuo A.L."/>
            <person name="Morais F.V."/>
            <person name="Pereira M."/>
            <person name="Rodriguez-Brito S."/>
            <person name="Sakthikumar S."/>
            <person name="Salem-Izacc S.M."/>
            <person name="Sykes S.M."/>
            <person name="Teixeira M.M."/>
            <person name="Vallejo M.C."/>
            <person name="Walter M.E."/>
            <person name="Yandava C."/>
            <person name="Young S."/>
            <person name="Zeng Q."/>
            <person name="Zucker J."/>
            <person name="Felipe M.S."/>
            <person name="Goldman G.H."/>
            <person name="Haas B.J."/>
            <person name="McEwen J.G."/>
            <person name="Nino-Vega G."/>
            <person name="Puccia R."/>
            <person name="San-Blas G."/>
            <person name="Soares C.M."/>
            <person name="Birren B.W."/>
            <person name="Cuomo C.A."/>
        </authorList>
    </citation>
    <scope>NUCLEOTIDE SEQUENCE [LARGE SCALE GENOMIC DNA]</scope>
    <source>
        <strain evidence="2">ATCC MYA-826 / Pb01</strain>
    </source>
</reference>
<accession>A0A0A2V5G0</accession>